<dbReference type="SUPFAM" id="SSF54534">
    <property type="entry name" value="FKBP-like"/>
    <property type="match status" value="1"/>
</dbReference>
<evidence type="ECO:0000256" key="10">
    <source>
        <dbReference type="SAM" id="MobiDB-lite"/>
    </source>
</evidence>
<comment type="catalytic activity">
    <reaction evidence="1 9">
        <text>[protein]-peptidylproline (omega=180) = [protein]-peptidylproline (omega=0)</text>
        <dbReference type="Rhea" id="RHEA:16237"/>
        <dbReference type="Rhea" id="RHEA-COMP:10747"/>
        <dbReference type="Rhea" id="RHEA-COMP:10748"/>
        <dbReference type="ChEBI" id="CHEBI:83833"/>
        <dbReference type="ChEBI" id="CHEBI:83834"/>
        <dbReference type="EC" id="5.2.1.8"/>
    </reaction>
</comment>
<dbReference type="STRING" id="742823.HMPREF9465_01551"/>
<evidence type="ECO:0000256" key="1">
    <source>
        <dbReference type="ARBA" id="ARBA00000971"/>
    </source>
</evidence>
<feature type="domain" description="PPIase FKBP-type" evidence="11">
    <location>
        <begin position="6"/>
        <end position="81"/>
    </location>
</feature>
<evidence type="ECO:0000256" key="7">
    <source>
        <dbReference type="ARBA" id="ARBA00023235"/>
    </source>
</evidence>
<dbReference type="GO" id="GO:0005737">
    <property type="term" value="C:cytoplasm"/>
    <property type="evidence" value="ECO:0007669"/>
    <property type="project" value="UniProtKB-SubCell"/>
</dbReference>
<dbReference type="InterPro" id="IPR001179">
    <property type="entry name" value="PPIase_FKBP_dom"/>
</dbReference>
<evidence type="ECO:0000313" key="13">
    <source>
        <dbReference type="Proteomes" id="UP000005835"/>
    </source>
</evidence>
<feature type="compositionally biased region" description="Low complexity" evidence="10">
    <location>
        <begin position="196"/>
        <end position="208"/>
    </location>
</feature>
<dbReference type="EC" id="5.2.1.8" evidence="9"/>
<evidence type="ECO:0000259" key="11">
    <source>
        <dbReference type="PROSITE" id="PS50059"/>
    </source>
</evidence>
<dbReference type="InterPro" id="IPR046357">
    <property type="entry name" value="PPIase_dom_sf"/>
</dbReference>
<keyword evidence="6" id="KW-0143">Chaperone</keyword>
<evidence type="ECO:0000256" key="6">
    <source>
        <dbReference type="ARBA" id="ARBA00023186"/>
    </source>
</evidence>
<evidence type="ECO:0000256" key="4">
    <source>
        <dbReference type="ARBA" id="ARBA00022490"/>
    </source>
</evidence>
<comment type="function">
    <text evidence="8">Also involved in hydrogenase metallocenter assembly, probably by participating in the nickel insertion step. This function in hydrogenase biosynthesis requires chaperone activity and the presence of the metal-binding domain, but not PPIase activity.</text>
</comment>
<dbReference type="eggNOG" id="COG1047">
    <property type="taxonomic scope" value="Bacteria"/>
</dbReference>
<feature type="region of interest" description="Disordered" evidence="10">
    <location>
        <begin position="188"/>
        <end position="208"/>
    </location>
</feature>
<dbReference type="PANTHER" id="PTHR47861">
    <property type="entry name" value="FKBP-TYPE PEPTIDYL-PROLYL CIS-TRANS ISOMERASE SLYD"/>
    <property type="match status" value="1"/>
</dbReference>
<gene>
    <name evidence="12" type="ORF">HMPREF9465_01551</name>
</gene>
<dbReference type="GO" id="GO:0003755">
    <property type="term" value="F:peptidyl-prolyl cis-trans isomerase activity"/>
    <property type="evidence" value="ECO:0007669"/>
    <property type="project" value="UniProtKB-KW"/>
</dbReference>
<dbReference type="GO" id="GO:0042026">
    <property type="term" value="P:protein refolding"/>
    <property type="evidence" value="ECO:0007669"/>
    <property type="project" value="UniProtKB-ARBA"/>
</dbReference>
<keyword evidence="13" id="KW-1185">Reference proteome</keyword>
<protein>
    <recommendedName>
        <fullName evidence="9">peptidylprolyl isomerase</fullName>
        <ecNumber evidence="9">5.2.1.8</ecNumber>
    </recommendedName>
</protein>
<evidence type="ECO:0000256" key="8">
    <source>
        <dbReference type="ARBA" id="ARBA00037071"/>
    </source>
</evidence>
<dbReference type="RefSeq" id="WP_005435769.1">
    <property type="nucleotide sequence ID" value="NZ_JH815517.1"/>
</dbReference>
<dbReference type="Gene3D" id="3.10.50.40">
    <property type="match status" value="1"/>
</dbReference>
<evidence type="ECO:0000256" key="5">
    <source>
        <dbReference type="ARBA" id="ARBA00023110"/>
    </source>
</evidence>
<evidence type="ECO:0000256" key="3">
    <source>
        <dbReference type="ARBA" id="ARBA00006577"/>
    </source>
</evidence>
<dbReference type="Proteomes" id="UP000005835">
    <property type="component" value="Unassembled WGS sequence"/>
</dbReference>
<organism evidence="12 13">
    <name type="scientific">Sutterella wadsworthensis 2_1_59BFAA</name>
    <dbReference type="NCBI Taxonomy" id="742823"/>
    <lineage>
        <taxon>Bacteria</taxon>
        <taxon>Pseudomonadati</taxon>
        <taxon>Pseudomonadota</taxon>
        <taxon>Betaproteobacteria</taxon>
        <taxon>Burkholderiales</taxon>
        <taxon>Sutterellaceae</taxon>
        <taxon>Sutterella</taxon>
    </lineage>
</organism>
<evidence type="ECO:0000313" key="12">
    <source>
        <dbReference type="EMBL" id="EKB30861.1"/>
    </source>
</evidence>
<keyword evidence="7 9" id="KW-0413">Isomerase</keyword>
<sequence length="208" mass="22707">MALAVKKDMLVTLSVRMADMSGKILEESGPEGLTYLHGHGDIFPKLEAALEGRFPGEGFFIKLEPEDAFGEYDPDSLVMVPVERLGNPETVVRGLVFEGVPGEANDGRRWHVTDIADGMAVLETNHPLAGMALQFEVKVMEVAEPSDEDAVGDDNVVVPGFLSIADRIVSEDEEDESDETMDRMLEEHAHPDDSAMARMASAAPRIIR</sequence>
<proteinExistence type="inferred from homology"/>
<dbReference type="EMBL" id="ADMG01000035">
    <property type="protein sequence ID" value="EKB30861.1"/>
    <property type="molecule type" value="Genomic_DNA"/>
</dbReference>
<comment type="similarity">
    <text evidence="3">Belongs to the FKBP-type PPIase family.</text>
</comment>
<reference evidence="12 13" key="1">
    <citation type="submission" date="2012-05" db="EMBL/GenBank/DDBJ databases">
        <title>The Genome Sequence of Sutterella wadsworthensis 2_1_59BFAA.</title>
        <authorList>
            <consortium name="The Broad Institute Genome Sequencing Platform"/>
            <person name="Earl A."/>
            <person name="Ward D."/>
            <person name="Feldgarden M."/>
            <person name="Gevers D."/>
            <person name="Daigneault M."/>
            <person name="Strauss J."/>
            <person name="Allen-Vercoe E."/>
            <person name="Walker B."/>
            <person name="Young S.K."/>
            <person name="Zeng Q."/>
            <person name="Gargeya S."/>
            <person name="Fitzgerald M."/>
            <person name="Haas B."/>
            <person name="Abouelleil A."/>
            <person name="Alvarado L."/>
            <person name="Arachchi H.M."/>
            <person name="Berlin A.M."/>
            <person name="Chapman S.B."/>
            <person name="Goldberg J."/>
            <person name="Griggs A."/>
            <person name="Gujja S."/>
            <person name="Hansen M."/>
            <person name="Howarth C."/>
            <person name="Imamovic A."/>
            <person name="Larimer J."/>
            <person name="McCowen C."/>
            <person name="Montmayeur A."/>
            <person name="Murphy C."/>
            <person name="Neiman D."/>
            <person name="Pearson M."/>
            <person name="Priest M."/>
            <person name="Roberts A."/>
            <person name="Saif S."/>
            <person name="Shea T."/>
            <person name="Sisk P."/>
            <person name="Sykes S."/>
            <person name="Wortman J."/>
            <person name="Nusbaum C."/>
            <person name="Birren B."/>
        </authorList>
    </citation>
    <scope>NUCLEOTIDE SEQUENCE [LARGE SCALE GENOMIC DNA]</scope>
    <source>
        <strain evidence="12 13">2_1_59BFAA</strain>
    </source>
</reference>
<evidence type="ECO:0000256" key="2">
    <source>
        <dbReference type="ARBA" id="ARBA00004496"/>
    </source>
</evidence>
<name>K1JKY0_9BURK</name>
<accession>K1JKY0</accession>
<comment type="caution">
    <text evidence="12">The sequence shown here is derived from an EMBL/GenBank/DDBJ whole genome shotgun (WGS) entry which is preliminary data.</text>
</comment>
<dbReference type="PATRIC" id="fig|742823.3.peg.1543"/>
<keyword evidence="5 9" id="KW-0697">Rotamase</keyword>
<keyword evidence="4" id="KW-0963">Cytoplasm</keyword>
<dbReference type="PANTHER" id="PTHR47861:SF3">
    <property type="entry name" value="FKBP-TYPE PEPTIDYL-PROLYL CIS-TRANS ISOMERASE SLYD"/>
    <property type="match status" value="1"/>
</dbReference>
<dbReference type="OrthoDB" id="9808891at2"/>
<dbReference type="AlphaFoldDB" id="K1JKY0"/>
<evidence type="ECO:0000256" key="9">
    <source>
        <dbReference type="PROSITE-ProRule" id="PRU00277"/>
    </source>
</evidence>
<dbReference type="HOGENOM" id="CLU_098197_1_1_4"/>
<comment type="subcellular location">
    <subcellularLocation>
        <location evidence="2">Cytoplasm</location>
    </subcellularLocation>
</comment>
<dbReference type="PROSITE" id="PS50059">
    <property type="entry name" value="FKBP_PPIASE"/>
    <property type="match status" value="1"/>
</dbReference>